<proteinExistence type="predicted"/>
<keyword evidence="3" id="KW-1185">Reference proteome</keyword>
<organism evidence="2 3">
    <name type="scientific">Flavobacterium nitrogenifigens</name>
    <dbReference type="NCBI Taxonomy" id="1617283"/>
    <lineage>
        <taxon>Bacteria</taxon>
        <taxon>Pseudomonadati</taxon>
        <taxon>Bacteroidota</taxon>
        <taxon>Flavobacteriia</taxon>
        <taxon>Flavobacteriales</taxon>
        <taxon>Flavobacteriaceae</taxon>
        <taxon>Flavobacterium</taxon>
    </lineage>
</organism>
<dbReference type="InterPro" id="IPR013783">
    <property type="entry name" value="Ig-like_fold"/>
</dbReference>
<name>A0A7W7N6X6_9FLAO</name>
<reference evidence="2 3" key="1">
    <citation type="submission" date="2020-08" db="EMBL/GenBank/DDBJ databases">
        <title>Functional genomics of gut bacteria from endangered species of beetles.</title>
        <authorList>
            <person name="Carlos-Shanley C."/>
        </authorList>
    </citation>
    <scope>NUCLEOTIDE SEQUENCE [LARGE SCALE GENOMIC DNA]</scope>
    <source>
        <strain evidence="2 3">S00142</strain>
    </source>
</reference>
<dbReference type="RefSeq" id="WP_184158862.1">
    <property type="nucleotide sequence ID" value="NZ_JACHLD010000001.1"/>
</dbReference>
<sequence>MIQKTTLSLLKVLFLFSIFLCTESSSYAQAVIVPQPFDGIEKLCAGASFNEFNVTFSYVNFPAGTTFEVEITDASGNFTTPPTYAPKVQPPTDINATQQSIKFALPTNLVGSEIYGFRIRSSVSTAAPSARIRSSINSSTDFPAYYKAFETAFFINNKSTSAAICSGGSLTLSVDNDTPSVPNSSPANYPNLKYKWYKDDVLIAGQSAKSLVVNAAGEYYAVVDYGACTEVNISSNRVKVISASSGSSATIDSSLGNPFCASGTGTVLTATSGNSYVWKKDGVVISGATGRTYSTNESGVYTVEVDFGGCKATGSINLQSNGFDASIDVEDGYKLSEGETLSVNVTTDATSPTFEWYLNDNLISGETGSSYTVSVKGNYKVKISQASGCIANKEFSFRINGDSGPATVIPNIIKLSGMNPYWNIPDEYKNASTKVIIISSNGDKVLDVVNYQGDWPQSNIDFKNVNPVYYYVIQSDTGEKKGSITVIK</sequence>
<dbReference type="EMBL" id="JACHLD010000001">
    <property type="protein sequence ID" value="MBB4800884.1"/>
    <property type="molecule type" value="Genomic_DNA"/>
</dbReference>
<gene>
    <name evidence="2" type="ORF">HNP37_000923</name>
</gene>
<feature type="chain" id="PRO_5031306064" description="Protein involved in gliding motility SprC" evidence="1">
    <location>
        <begin position="31"/>
        <end position="488"/>
    </location>
</feature>
<keyword evidence="1" id="KW-0732">Signal</keyword>
<evidence type="ECO:0000313" key="3">
    <source>
        <dbReference type="Proteomes" id="UP000561681"/>
    </source>
</evidence>
<dbReference type="AlphaFoldDB" id="A0A7W7N6X6"/>
<evidence type="ECO:0000313" key="2">
    <source>
        <dbReference type="EMBL" id="MBB4800884.1"/>
    </source>
</evidence>
<evidence type="ECO:0008006" key="4">
    <source>
        <dbReference type="Google" id="ProtNLM"/>
    </source>
</evidence>
<accession>A0A7W7N6X6</accession>
<evidence type="ECO:0000256" key="1">
    <source>
        <dbReference type="SAM" id="SignalP"/>
    </source>
</evidence>
<protein>
    <recommendedName>
        <fullName evidence="4">Protein involved in gliding motility SprC</fullName>
    </recommendedName>
</protein>
<dbReference type="Proteomes" id="UP000561681">
    <property type="component" value="Unassembled WGS sequence"/>
</dbReference>
<comment type="caution">
    <text evidence="2">The sequence shown here is derived from an EMBL/GenBank/DDBJ whole genome shotgun (WGS) entry which is preliminary data.</text>
</comment>
<dbReference type="Gene3D" id="2.60.40.10">
    <property type="entry name" value="Immunoglobulins"/>
    <property type="match status" value="2"/>
</dbReference>
<feature type="signal peptide" evidence="1">
    <location>
        <begin position="1"/>
        <end position="30"/>
    </location>
</feature>